<gene>
    <name evidence="3" type="ORF">SERIO_v1c04770</name>
</gene>
<proteinExistence type="predicted"/>
<dbReference type="KEGG" id="seri:SERIO_v1c04770"/>
<accession>A0A0H3XJM4</accession>
<reference evidence="4" key="2">
    <citation type="submission" date="2015-06" db="EMBL/GenBank/DDBJ databases">
        <title>Complete genome sequence of Spiroplasma eriocheiris TDA-040725-5 (DSM 21848).</title>
        <authorList>
            <person name="Lo W.-S."/>
            <person name="Kuo C.-H."/>
        </authorList>
    </citation>
    <scope>NUCLEOTIDE SEQUENCE [LARGE SCALE GENOMIC DNA]</scope>
    <source>
        <strain evidence="4">TDA-040725-5</strain>
    </source>
</reference>
<organism evidence="3 4">
    <name type="scientific">Spiroplasma eriocheiris</name>
    <dbReference type="NCBI Taxonomy" id="315358"/>
    <lineage>
        <taxon>Bacteria</taxon>
        <taxon>Bacillati</taxon>
        <taxon>Mycoplasmatota</taxon>
        <taxon>Mollicutes</taxon>
        <taxon>Entomoplasmatales</taxon>
        <taxon>Spiroplasmataceae</taxon>
        <taxon>Spiroplasma</taxon>
    </lineage>
</organism>
<name>A0A0H3XJM4_9MOLU</name>
<reference evidence="3 4" key="1">
    <citation type="journal article" date="2015" name="Genome Biol. Evol.">
        <title>Found and Lost: The Fates of Horizontally Acquired Genes in Arthropod-Symbiotic Spiroplasma.</title>
        <authorList>
            <person name="Lo W.S."/>
            <person name="Gasparich G.E."/>
            <person name="Kuo C.H."/>
        </authorList>
    </citation>
    <scope>NUCLEOTIDE SEQUENCE [LARGE SCALE GENOMIC DNA]</scope>
    <source>
        <strain evidence="4">TDA-040725-5</strain>
    </source>
</reference>
<evidence type="ECO:0000313" key="3">
    <source>
        <dbReference type="EMBL" id="AKM54056.1"/>
    </source>
</evidence>
<feature type="coiled-coil region" evidence="1">
    <location>
        <begin position="1129"/>
        <end position="1163"/>
    </location>
</feature>
<keyword evidence="2" id="KW-0812">Transmembrane</keyword>
<feature type="coiled-coil region" evidence="1">
    <location>
        <begin position="200"/>
        <end position="241"/>
    </location>
</feature>
<keyword evidence="4" id="KW-1185">Reference proteome</keyword>
<dbReference type="PATRIC" id="fig|743698.3.peg.478"/>
<dbReference type="Proteomes" id="UP000035661">
    <property type="component" value="Chromosome"/>
</dbReference>
<evidence type="ECO:0000313" key="4">
    <source>
        <dbReference type="Proteomes" id="UP000035661"/>
    </source>
</evidence>
<feature type="coiled-coil region" evidence="1">
    <location>
        <begin position="16"/>
        <end position="50"/>
    </location>
</feature>
<keyword evidence="2" id="KW-0472">Membrane</keyword>
<dbReference type="RefSeq" id="WP_047791302.1">
    <property type="nucleotide sequence ID" value="NZ_CP011856.1"/>
</dbReference>
<evidence type="ECO:0000256" key="1">
    <source>
        <dbReference type="SAM" id="Coils"/>
    </source>
</evidence>
<dbReference type="EMBL" id="CP011856">
    <property type="protein sequence ID" value="AKM54056.1"/>
    <property type="molecule type" value="Genomic_DNA"/>
</dbReference>
<protein>
    <submittedName>
        <fullName evidence="3">Uncharacterized protein</fullName>
    </submittedName>
</protein>
<keyword evidence="2" id="KW-1133">Transmembrane helix</keyword>
<feature type="coiled-coil region" evidence="1">
    <location>
        <begin position="1038"/>
        <end position="1072"/>
    </location>
</feature>
<evidence type="ECO:0000256" key="2">
    <source>
        <dbReference type="SAM" id="Phobius"/>
    </source>
</evidence>
<sequence>MNDIVKIKNFLQDKNYQITTEELNKTLANLKSYQKKLTKLELEMKKKKNSKIVNLLTNILIILTKVIEILTTWSKNLRFGIAEFMVGKEHINRIEPTEYFDLNELNKLRENILDAEFIISAVGNFNIFLKENYYDAIPKNLYKFVDDEAEENNHFDETMVFELESLKFWPVNIRQKILTNLLSCLEACVAKNKNYSLENYQQMNNMINDELNTIANLSIENENLNEKIAEIEEFIKNSDQEIFESVRYLQYLDDLALIQEHHITEVYDYLLIPEKDELAKKITEMTQILENKTSITEQYELITNYITFIPALNVDLEYFENFSLATINNIWQQLLKTPDKDLMIEKLINHLETSYWDNLKEFISNYQKTQIFILQNLLIKIKMGETDNIDWFAIKTQFEILQKNEDKLLESITLCNKNYTNLIHLIVPNDQKKCKNIIAKLAITTQSIEDHTNQIIPIYDQTNPPEWIHELNQFDNKFVGFLEQQNFPEDNINSMKKKYSSQKQSQYRFAFYKERSLPQNFFKEFDILNVNQLSFHHWYQTGYALIDNFIEKKSLDKNNISFKEKEDELLTFQLSNLKKPAFYTTLIENLEAEQRTLLKDYPDLEQFLQNMFKNNEEYIATTDALYEDFLVSKASTLENNDDSKNEWYRYHYLLKSKYNHEFMRLFNYFGPKIYLLKFTNDDFAEKILQEIKTEMSQFEIDFLQTVGLTNNKALAADLENLIIKNLDRITKHNESTTFEMSSTSLEHKLPTYDIIQKYYECTNKINSLSYFRYFAELYDTNNPDETFKKDNFSNWFMIPYEILHQIKSEIFDAQNEKYQESIFKNKGHEMIKKIRFIQQKIINEKEKIDEIISKNKTEIKNDDQYSFDQYIISILRDIKAIFCEIIHAVIENHDKLNLEINDFNNAILNHLGKTIDFENIDTLPYHNLLIDWNKIDMHLEAFNLESLNSNDQKYIASNLLDTIQILIDELISNNLKLKKLDDDQIPLKRETSLFSDINSLVQLFCEKNAQQIFGSITKLNENNNKLNILLNKEFGIVIEKYKKEIEIGTDKLKELETELEKQQKIHQETLDKELETKLKDFEVMKNFIAKLETFSFDKDSLFKTILNLSGNETLNHNQVIVFQSVWNSISKKIEENKNIDKEKENLIQKIAKLEQEIGNLTTNVVSSDIKDDFIENYLKKLETWKIKQQWKTKTEFHEPYVSYKKEFKNKKINDFKTWVQLIILTKNVDLHNKINDDETANKIIKYALLTIIKACEPYSNVLDQVGKKSTKDWENDKNKPVIIQNNTDINSKLNSTPLFNKYQSFDDPQEIISNLIAEDKYQLIKEIAKMLPENMLNGLSSSSQIENKLSLKVKQISNDIKKYMLFVSQLNKNLSGSLSSLNSNSTTTNSANSFWKIWSPKKDSSR</sequence>
<feature type="transmembrane region" description="Helical" evidence="2">
    <location>
        <begin position="52"/>
        <end position="73"/>
    </location>
</feature>
<dbReference type="SUPFAM" id="SSF161270">
    <property type="entry name" value="PspA lactotransferrin-binding region"/>
    <property type="match status" value="1"/>
</dbReference>
<keyword evidence="1" id="KW-0175">Coiled coil</keyword>